<dbReference type="EMBL" id="JAHLQF010000002">
    <property type="protein sequence ID" value="MBU5484396.1"/>
    <property type="molecule type" value="Genomic_DNA"/>
</dbReference>
<dbReference type="RefSeq" id="WP_216438874.1">
    <property type="nucleotide sequence ID" value="NZ_JAHLQF010000002.1"/>
</dbReference>
<accession>A0ABS6EGQ6</accession>
<protein>
    <submittedName>
        <fullName evidence="2">VOC family protein</fullName>
    </submittedName>
</protein>
<dbReference type="PROSITE" id="PS51819">
    <property type="entry name" value="VOC"/>
    <property type="match status" value="1"/>
</dbReference>
<keyword evidence="3" id="KW-1185">Reference proteome</keyword>
<evidence type="ECO:0000259" key="1">
    <source>
        <dbReference type="PROSITE" id="PS51819"/>
    </source>
</evidence>
<evidence type="ECO:0000313" key="2">
    <source>
        <dbReference type="EMBL" id="MBU5484396.1"/>
    </source>
</evidence>
<dbReference type="PANTHER" id="PTHR36113:SF3">
    <property type="entry name" value="SLL5075 PROTEIN"/>
    <property type="match status" value="1"/>
</dbReference>
<comment type="caution">
    <text evidence="2">The sequence shown here is derived from an EMBL/GenBank/DDBJ whole genome shotgun (WGS) entry which is preliminary data.</text>
</comment>
<dbReference type="InterPro" id="IPR004360">
    <property type="entry name" value="Glyas_Fos-R_dOase_dom"/>
</dbReference>
<reference evidence="2 3" key="1">
    <citation type="submission" date="2021-06" db="EMBL/GenBank/DDBJ databases">
        <authorList>
            <person name="Sun Q."/>
            <person name="Li D."/>
        </authorList>
    </citation>
    <scope>NUCLEOTIDE SEQUENCE [LARGE SCALE GENOMIC DNA]</scope>
    <source>
        <strain evidence="2 3">MSJ-11</strain>
    </source>
</reference>
<dbReference type="PANTHER" id="PTHR36113">
    <property type="entry name" value="LYASE, PUTATIVE-RELATED-RELATED"/>
    <property type="match status" value="1"/>
</dbReference>
<proteinExistence type="predicted"/>
<sequence>MKFCWSTLTVKDMEESLKFYTGIVGLPIVQRFQAGPGMEIAFLGDGETKVELIHDKEVKEVNMGADVSLGFEVESLDKMAVLLEENGIKIEAGPFQPNPSTRFFFVLDPNGLTIQFIESK</sequence>
<organism evidence="2 3">
    <name type="scientific">Clostridium mobile</name>
    <dbReference type="NCBI Taxonomy" id="2841512"/>
    <lineage>
        <taxon>Bacteria</taxon>
        <taxon>Bacillati</taxon>
        <taxon>Bacillota</taxon>
        <taxon>Clostridia</taxon>
        <taxon>Eubacteriales</taxon>
        <taxon>Clostridiaceae</taxon>
        <taxon>Clostridium</taxon>
    </lineage>
</organism>
<dbReference type="Pfam" id="PF00903">
    <property type="entry name" value="Glyoxalase"/>
    <property type="match status" value="1"/>
</dbReference>
<dbReference type="Proteomes" id="UP000726170">
    <property type="component" value="Unassembled WGS sequence"/>
</dbReference>
<evidence type="ECO:0000313" key="3">
    <source>
        <dbReference type="Proteomes" id="UP000726170"/>
    </source>
</evidence>
<feature type="domain" description="VOC" evidence="1">
    <location>
        <begin position="2"/>
        <end position="119"/>
    </location>
</feature>
<name>A0ABS6EGQ6_9CLOT</name>
<gene>
    <name evidence="2" type="ORF">KQI86_08655</name>
</gene>
<dbReference type="InterPro" id="IPR051332">
    <property type="entry name" value="Fosfomycin_Res_Enzymes"/>
</dbReference>
<dbReference type="InterPro" id="IPR037523">
    <property type="entry name" value="VOC_core"/>
</dbReference>